<evidence type="ECO:0000313" key="2">
    <source>
        <dbReference type="EnsemblPlants" id="Kaladp0022s0044.1.v1.1.CDS.1"/>
    </source>
</evidence>
<feature type="compositionally biased region" description="Polar residues" evidence="1">
    <location>
        <begin position="32"/>
        <end position="44"/>
    </location>
</feature>
<evidence type="ECO:0000256" key="1">
    <source>
        <dbReference type="SAM" id="MobiDB-lite"/>
    </source>
</evidence>
<protein>
    <submittedName>
        <fullName evidence="2">Uncharacterized protein</fullName>
    </submittedName>
</protein>
<feature type="compositionally biased region" description="Basic and acidic residues" evidence="1">
    <location>
        <begin position="50"/>
        <end position="63"/>
    </location>
</feature>
<dbReference type="AlphaFoldDB" id="A0A7N0T453"/>
<name>A0A7N0T453_KALFE</name>
<accession>A0A7N0T453</accession>
<feature type="region of interest" description="Disordered" evidence="1">
    <location>
        <begin position="30"/>
        <end position="63"/>
    </location>
</feature>
<keyword evidence="3" id="KW-1185">Reference proteome</keyword>
<dbReference type="Gramene" id="Kaladp0022s0044.1.v1.1">
    <property type="protein sequence ID" value="Kaladp0022s0044.1.v1.1.CDS.1"/>
    <property type="gene ID" value="Kaladp0022s0044.v1.1"/>
</dbReference>
<dbReference type="EnsemblPlants" id="Kaladp0022s0044.1.v1.1">
    <property type="protein sequence ID" value="Kaladp0022s0044.1.v1.1.CDS.1"/>
    <property type="gene ID" value="Kaladp0022s0044.v1.1"/>
</dbReference>
<sequence length="63" mass="6824">MTVHGKYTGSDVLLRQVFCGKRTIIDGRSPINDLSNNYNTSSAIGGTRGNRPEGRSLVADERA</sequence>
<evidence type="ECO:0000313" key="3">
    <source>
        <dbReference type="Proteomes" id="UP000594263"/>
    </source>
</evidence>
<organism evidence="2 3">
    <name type="scientific">Kalanchoe fedtschenkoi</name>
    <name type="common">Lavender scallops</name>
    <name type="synonym">South American air plant</name>
    <dbReference type="NCBI Taxonomy" id="63787"/>
    <lineage>
        <taxon>Eukaryota</taxon>
        <taxon>Viridiplantae</taxon>
        <taxon>Streptophyta</taxon>
        <taxon>Embryophyta</taxon>
        <taxon>Tracheophyta</taxon>
        <taxon>Spermatophyta</taxon>
        <taxon>Magnoliopsida</taxon>
        <taxon>eudicotyledons</taxon>
        <taxon>Gunneridae</taxon>
        <taxon>Pentapetalae</taxon>
        <taxon>Saxifragales</taxon>
        <taxon>Crassulaceae</taxon>
        <taxon>Kalanchoe</taxon>
    </lineage>
</organism>
<reference evidence="2" key="1">
    <citation type="submission" date="2021-01" db="UniProtKB">
        <authorList>
            <consortium name="EnsemblPlants"/>
        </authorList>
    </citation>
    <scope>IDENTIFICATION</scope>
</reference>
<dbReference type="Proteomes" id="UP000594263">
    <property type="component" value="Unplaced"/>
</dbReference>
<proteinExistence type="predicted"/>